<dbReference type="Proteomes" id="UP000887579">
    <property type="component" value="Unplaced"/>
</dbReference>
<accession>A0AC34G6P1</accession>
<dbReference type="WBParaSite" id="ES5_v2.g25188.t1">
    <property type="protein sequence ID" value="ES5_v2.g25188.t1"/>
    <property type="gene ID" value="ES5_v2.g25188"/>
</dbReference>
<sequence length="387" mass="44894">MNAFGKNNPIVTNEKDEKEISEAEKFFTKEIEQVIEHISNYQQIVSKATKHYPKKKKDKESLRKAFSELQKLHGAQEELYHQKELLFILQQLHVSHSEALEKYDMKAYFGFGVKFAQKIQWIEWSKPEVLMNELDKAAIFPVNDCSNGNCNEDTKEEDLKTEEQIQETCSNIKDKWNFNNEEVALSKMNACGKNNLPRRTLMSLLPPSTPCKEIVYAYFKVIEETLNGSIKIANHFWSTEKYFQEKNGFPTAFNNSEKLEKLFVIISPNPYGVEHFVLYILEPTKKSHYLYDPLGLMDSESVRDNAAINQAIENAKSHAHSVYDDIYKWKDDEKKFYQPKTTCIGLTGFYITQFAKQICKENSKISIGNTKIIRNIMLAELLEGHLL</sequence>
<organism evidence="1 2">
    <name type="scientific">Panagrolaimus sp. ES5</name>
    <dbReference type="NCBI Taxonomy" id="591445"/>
    <lineage>
        <taxon>Eukaryota</taxon>
        <taxon>Metazoa</taxon>
        <taxon>Ecdysozoa</taxon>
        <taxon>Nematoda</taxon>
        <taxon>Chromadorea</taxon>
        <taxon>Rhabditida</taxon>
        <taxon>Tylenchina</taxon>
        <taxon>Panagrolaimomorpha</taxon>
        <taxon>Panagrolaimoidea</taxon>
        <taxon>Panagrolaimidae</taxon>
        <taxon>Panagrolaimus</taxon>
    </lineage>
</organism>
<reference evidence="2" key="1">
    <citation type="submission" date="2022-11" db="UniProtKB">
        <authorList>
            <consortium name="WormBaseParasite"/>
        </authorList>
    </citation>
    <scope>IDENTIFICATION</scope>
</reference>
<evidence type="ECO:0000313" key="2">
    <source>
        <dbReference type="WBParaSite" id="ES5_v2.g25188.t1"/>
    </source>
</evidence>
<name>A0AC34G6P1_9BILA</name>
<protein>
    <submittedName>
        <fullName evidence="2">Ubiquitin-like protease family profile domain-containing protein</fullName>
    </submittedName>
</protein>
<proteinExistence type="predicted"/>
<evidence type="ECO:0000313" key="1">
    <source>
        <dbReference type="Proteomes" id="UP000887579"/>
    </source>
</evidence>